<comment type="similarity">
    <text evidence="2">Belongs to the IgaA family.</text>
</comment>
<evidence type="ECO:0000256" key="8">
    <source>
        <dbReference type="SAM" id="Phobius"/>
    </source>
</evidence>
<comment type="subcellular location">
    <subcellularLocation>
        <location evidence="1">Cell inner membrane</location>
        <topology evidence="1">Multi-pass membrane protein</topology>
    </subcellularLocation>
</comment>
<dbReference type="Proteomes" id="UP000031883">
    <property type="component" value="Chromosome"/>
</dbReference>
<evidence type="ECO:0000313" key="9">
    <source>
        <dbReference type="EMBL" id="AJJ37491.1"/>
    </source>
</evidence>
<feature type="transmembrane region" description="Helical" evidence="8">
    <location>
        <begin position="387"/>
        <end position="408"/>
    </location>
</feature>
<dbReference type="InterPro" id="IPR010771">
    <property type="entry name" value="IgaA"/>
</dbReference>
<keyword evidence="10" id="KW-1185">Reference proteome</keyword>
<keyword evidence="3" id="KW-1003">Cell membrane</keyword>
<evidence type="ECO:0000313" key="10">
    <source>
        <dbReference type="Proteomes" id="UP000031883"/>
    </source>
</evidence>
<keyword evidence="5 8" id="KW-0812">Transmembrane</keyword>
<feature type="transmembrane region" description="Helical" evidence="8">
    <location>
        <begin position="41"/>
        <end position="61"/>
    </location>
</feature>
<sequence length="752" mass="83675">MIRVNESSQRTCSLTYDGDNALFHRVGVKQGRSDGDGMSTIVIILALLLTSLIAVGLWWWFRFRRPAPVTATLPFVKPTHRKLTPEERVNVENYLLNQQDKIGLKPQSTFDTHSLSNSTPSPTKLILTPQSDNVYSVTRAITRYGVATDEPNNWRYYLDSIEVHLPASWEQYITQDNDVELIQTQPLPLVISLNGHTLKNHQSENSYQLILPSVAQNASIRKADSEHIELLNIRKETAEEYALHGANGLKEAAAICLALLLLFFALTGPTVILPWLIIVAAILTGWACWNMFRPLSEKDLREVHCLSGTPKRWGLFGESNQGQMNNISLGIVDLIYPAHWGPYFAHDLGKKTNIDIYLNRQVVRQGAFLSLHDEMKHFPLQRWGKNLTLMAGSLLVMGLLLIYIPLGLPLKLSVAWLQGAQSQQVTSVEALEKMPLHIGDMLKAQGTGMCYVPPNTQNPHNFVFTPFDCSGIYWNNAAPLPQPESEIIEKAAALVATVNQQLHPQGTDTNVNPQLATAIEKSGMILLDNFADIVLKTQALCGGDADCIRLKNALVNLGNAKNWSGLVKRAQSGTLKGMNVLLRPVSADTLENLVKTATSSFVYRETHLATEALNSPPPGGFLITSDEGKQLVNHPAPSVPLFDYSALEQWRELQRLSGLLLNTPFKAEGIITNITTDANGTRHIALHSEPDIMTLGRYLGTSLLLLALMICFAVNATLFIQRILKNRSRMDNIQRYYDNCFNQTLTPTPFLR</sequence>
<proteinExistence type="inferred from homology"/>
<evidence type="ECO:0000256" key="2">
    <source>
        <dbReference type="ARBA" id="ARBA00009494"/>
    </source>
</evidence>
<feature type="transmembrane region" description="Helical" evidence="8">
    <location>
        <begin position="698"/>
        <end position="720"/>
    </location>
</feature>
<evidence type="ECO:0000256" key="1">
    <source>
        <dbReference type="ARBA" id="ARBA00004429"/>
    </source>
</evidence>
<reference evidence="9 10" key="1">
    <citation type="journal article" date="2015" name="Genome Announc.">
        <title>Thirty-Two Complete Genome Assemblies of Nine Yersinia Species, Including Y. pestis, Y. pseudotuberculosis, and Y. enterocolitica.</title>
        <authorList>
            <person name="Johnson S.L."/>
            <person name="Daligault H.E."/>
            <person name="Davenport K.W."/>
            <person name="Jaissle J."/>
            <person name="Frey K.G."/>
            <person name="Ladner J.T."/>
            <person name="Broomall S.M."/>
            <person name="Bishop-Lilly K.A."/>
            <person name="Bruce D.C."/>
            <person name="Coyne S.R."/>
            <person name="Gibbons H.S."/>
            <person name="Lo C.C."/>
            <person name="Munk A.C."/>
            <person name="Rosenzweig C.N."/>
            <person name="Koroleva G.I."/>
            <person name="Palacios G.F."/>
            <person name="Redden C.L."/>
            <person name="Xu Y."/>
            <person name="Minogue T.D."/>
            <person name="Chain P.S."/>
        </authorList>
    </citation>
    <scope>NUCLEOTIDE SEQUENCE [LARGE SCALE GENOMIC DNA]</scope>
    <source>
        <strain evidence="9 10">Y231</strain>
    </source>
</reference>
<keyword evidence="6 8" id="KW-1133">Transmembrane helix</keyword>
<protein>
    <submittedName>
        <fullName evidence="9">Intracellular growth attenuator IgaA family protein</fullName>
    </submittedName>
</protein>
<keyword evidence="4" id="KW-0997">Cell inner membrane</keyword>
<evidence type="ECO:0000256" key="7">
    <source>
        <dbReference type="ARBA" id="ARBA00023136"/>
    </source>
</evidence>
<feature type="transmembrane region" description="Helical" evidence="8">
    <location>
        <begin position="272"/>
        <end position="292"/>
    </location>
</feature>
<accession>A0ABN4FKY5</accession>
<evidence type="ECO:0000256" key="5">
    <source>
        <dbReference type="ARBA" id="ARBA00022692"/>
    </source>
</evidence>
<organism evidence="9 10">
    <name type="scientific">Yersinia rochesterensis</name>
    <dbReference type="NCBI Taxonomy" id="1604335"/>
    <lineage>
        <taxon>Bacteria</taxon>
        <taxon>Pseudomonadati</taxon>
        <taxon>Pseudomonadota</taxon>
        <taxon>Gammaproteobacteria</taxon>
        <taxon>Enterobacterales</taxon>
        <taxon>Yersiniaceae</taxon>
        <taxon>Yersinia</taxon>
    </lineage>
</organism>
<evidence type="ECO:0000256" key="6">
    <source>
        <dbReference type="ARBA" id="ARBA00022989"/>
    </source>
</evidence>
<dbReference type="EMBL" id="CP009997">
    <property type="protein sequence ID" value="AJJ37491.1"/>
    <property type="molecule type" value="Genomic_DNA"/>
</dbReference>
<dbReference type="Pfam" id="PF07095">
    <property type="entry name" value="IgaA"/>
    <property type="match status" value="1"/>
</dbReference>
<keyword evidence="7 8" id="KW-0472">Membrane</keyword>
<gene>
    <name evidence="9" type="ORF">CH54_2314</name>
</gene>
<name>A0ABN4FKY5_9GAMM</name>
<evidence type="ECO:0000256" key="4">
    <source>
        <dbReference type="ARBA" id="ARBA00022519"/>
    </source>
</evidence>
<evidence type="ECO:0000256" key="3">
    <source>
        <dbReference type="ARBA" id="ARBA00022475"/>
    </source>
</evidence>